<dbReference type="PATRIC" id="fig|632772.20.peg.7803"/>
<proteinExistence type="predicted"/>
<sequence>MGQGVMPPVTAVASHSLFGYLRNPVMIAVGHDRHNHLVLMAYIDETGDTGLIAKGGTNCYALGCVLIDDSQWPEAFDKMLDFRRRLSKTYGINQRWELKANYLIRGGGPLKALALPPGIRHLVYRGHLKMLHEIGARAFTVVVDKEATKLSGQECFHMAWETLLNRLERTSTKEKSTLMILHDEGEDHAVRREFRKARRHLTAGSAYGSGQIRSKGTLFLDDPVSRASHNSQLIQTADMVAYAGWRTYMPPSKKVAEVCPSDMWRHVGLATHRVVNSVTRNGAPGVVIRKR</sequence>
<keyword evidence="1" id="KW-0614">Plasmid</keyword>
<dbReference type="AlphaFoldDB" id="C1BC10"/>
<dbReference type="Pfam" id="PF12686">
    <property type="entry name" value="DUF3800"/>
    <property type="match status" value="1"/>
</dbReference>
<geneLocation type="plasmid" evidence="1 2">
    <name>pROB01</name>
</geneLocation>
<evidence type="ECO:0000313" key="1">
    <source>
        <dbReference type="EMBL" id="BAH55592.1"/>
    </source>
</evidence>
<organism evidence="1 2">
    <name type="scientific">Rhodococcus opacus (strain B4)</name>
    <dbReference type="NCBI Taxonomy" id="632772"/>
    <lineage>
        <taxon>Bacteria</taxon>
        <taxon>Bacillati</taxon>
        <taxon>Actinomycetota</taxon>
        <taxon>Actinomycetes</taxon>
        <taxon>Mycobacteriales</taxon>
        <taxon>Nocardiaceae</taxon>
        <taxon>Rhodococcus</taxon>
    </lineage>
</organism>
<evidence type="ECO:0000313" key="2">
    <source>
        <dbReference type="Proteomes" id="UP000002212"/>
    </source>
</evidence>
<gene>
    <name evidence="1" type="ordered locus">ROP_pROB01-00930</name>
</gene>
<name>C1BC10_RHOOB</name>
<protein>
    <recommendedName>
        <fullName evidence="3">DUF3800 domain-containing protein</fullName>
    </recommendedName>
</protein>
<reference evidence="1 2" key="1">
    <citation type="submission" date="2009-03" db="EMBL/GenBank/DDBJ databases">
        <title>Comparison of the complete genome sequences of Rhodococcus erythropolis PR4 and Rhodococcus opacus B4.</title>
        <authorList>
            <person name="Takarada H."/>
            <person name="Sekine M."/>
            <person name="Hosoyama A."/>
            <person name="Yamada R."/>
            <person name="Fujisawa T."/>
            <person name="Omata S."/>
            <person name="Shimizu A."/>
            <person name="Tsukatani N."/>
            <person name="Tanikawa S."/>
            <person name="Fujita N."/>
            <person name="Harayama S."/>
        </authorList>
    </citation>
    <scope>NUCLEOTIDE SEQUENCE [LARGE SCALE GENOMIC DNA]</scope>
    <source>
        <strain evidence="1 2">B4</strain>
        <plasmid evidence="1 2">pROB01</plasmid>
    </source>
</reference>
<dbReference type="Proteomes" id="UP000002212">
    <property type="component" value="Plasmid pROB01"/>
</dbReference>
<dbReference type="KEGG" id="rop:ROP_pROB01-00930"/>
<evidence type="ECO:0008006" key="3">
    <source>
        <dbReference type="Google" id="ProtNLM"/>
    </source>
</evidence>
<dbReference type="EMBL" id="AP011116">
    <property type="protein sequence ID" value="BAH55592.1"/>
    <property type="molecule type" value="Genomic_DNA"/>
</dbReference>
<dbReference type="InterPro" id="IPR024524">
    <property type="entry name" value="DUF3800"/>
</dbReference>
<accession>C1BC10</accession>
<dbReference type="HOGENOM" id="CLU_956050_0_0_11"/>